<organism evidence="1 4">
    <name type="scientific">Mobiluncus mulieris</name>
    <dbReference type="NCBI Taxonomy" id="2052"/>
    <lineage>
        <taxon>Bacteria</taxon>
        <taxon>Bacillati</taxon>
        <taxon>Actinomycetota</taxon>
        <taxon>Actinomycetes</taxon>
        <taxon>Actinomycetales</taxon>
        <taxon>Actinomycetaceae</taxon>
        <taxon>Mobiluncus</taxon>
    </lineage>
</organism>
<evidence type="ECO:0000313" key="2">
    <source>
        <dbReference type="EMBL" id="STO17487.1"/>
    </source>
</evidence>
<name>A0A2J9KQW3_9ACTO</name>
<reference evidence="1 4" key="2">
    <citation type="submission" date="2020-04" db="EMBL/GenBank/DDBJ databases">
        <title>Antimicrobial susceptibility and clonality of vaginal-derived multi-drug resistant Mobiluncus isolates in China.</title>
        <authorList>
            <person name="Zhang X."/>
        </authorList>
    </citation>
    <scope>NUCLEOTIDE SEQUENCE [LARGE SCALE GENOMIC DNA]</scope>
    <source>
        <strain evidence="1 4">7</strain>
    </source>
</reference>
<dbReference type="EMBL" id="JABCUV010000001">
    <property type="protein sequence ID" value="NMW92176.1"/>
    <property type="molecule type" value="Genomic_DNA"/>
</dbReference>
<accession>A0A2J9KQW3</accession>
<evidence type="ECO:0000313" key="3">
    <source>
        <dbReference type="Proteomes" id="UP000255284"/>
    </source>
</evidence>
<proteinExistence type="predicted"/>
<keyword evidence="1" id="KW-0238">DNA-binding</keyword>
<reference evidence="2 3" key="1">
    <citation type="submission" date="2018-06" db="EMBL/GenBank/DDBJ databases">
        <authorList>
            <consortium name="Pathogen Informatics"/>
            <person name="Doyle S."/>
        </authorList>
    </citation>
    <scope>NUCLEOTIDE SEQUENCE [LARGE SCALE GENOMIC DNA]</scope>
    <source>
        <strain evidence="2 3">NCTC11819</strain>
    </source>
</reference>
<comment type="caution">
    <text evidence="1">The sequence shown here is derived from an EMBL/GenBank/DDBJ whole genome shotgun (WGS) entry which is preliminary data.</text>
</comment>
<evidence type="ECO:0000313" key="1">
    <source>
        <dbReference type="EMBL" id="NMW92176.1"/>
    </source>
</evidence>
<gene>
    <name evidence="1" type="ORF">HHJ74_00365</name>
    <name evidence="2" type="ORF">NCTC11819_02081</name>
</gene>
<dbReference type="Proteomes" id="UP000582487">
    <property type="component" value="Unassembled WGS sequence"/>
</dbReference>
<dbReference type="GeneID" id="61167871"/>
<dbReference type="RefSeq" id="WP_004012467.1">
    <property type="nucleotide sequence ID" value="NZ_CAMPUA010000007.1"/>
</dbReference>
<dbReference type="Proteomes" id="UP000255284">
    <property type="component" value="Unassembled WGS sequence"/>
</dbReference>
<evidence type="ECO:0000313" key="4">
    <source>
        <dbReference type="Proteomes" id="UP000582487"/>
    </source>
</evidence>
<dbReference type="OrthoDB" id="3268233at2"/>
<dbReference type="EMBL" id="UGGQ01000006">
    <property type="protein sequence ID" value="STO17487.1"/>
    <property type="molecule type" value="Genomic_DNA"/>
</dbReference>
<protein>
    <submittedName>
        <fullName evidence="1">DNA-binding protein</fullName>
    </submittedName>
</protein>
<sequence>MPARKVITRTGKVLSKTFSPPNRPPVYGVRLQDAWGIMQVKWLGRQEVPGIDLGVTLKVSGIPVPGEDGETLINPDYQLMKGTS</sequence>
<dbReference type="GO" id="GO:0003677">
    <property type="term" value="F:DNA binding"/>
    <property type="evidence" value="ECO:0007669"/>
    <property type="project" value="UniProtKB-KW"/>
</dbReference>
<dbReference type="AlphaFoldDB" id="A0A2J9KQW3"/>